<dbReference type="EMBL" id="CP002006">
    <property type="protein sequence ID" value="ADE81941.1"/>
    <property type="molecule type" value="Genomic_DNA"/>
</dbReference>
<evidence type="ECO:0000256" key="1">
    <source>
        <dbReference type="SAM" id="MobiDB-lite"/>
    </source>
</evidence>
<sequence length="32" mass="3365">MGAERMPDQVLMSDGSTQGTGISHDGATEDNR</sequence>
<reference evidence="2 3" key="1">
    <citation type="journal article" date="2010" name="Microb. Ecol.">
        <title>Comparative genome analysis of Prevotella ruminicola and Prevotella bryantii: insights into their environmental niche.</title>
        <authorList>
            <consortium name="North American Consortium for Rumen Bacteria"/>
            <person name="Purushe J."/>
            <person name="Fouts D.E."/>
            <person name="Morrison M."/>
            <person name="White B.A."/>
            <person name="Mackie R.I."/>
            <person name="Coutinho P.M."/>
            <person name="Henrissat B."/>
            <person name="Nelson K.E."/>
        </authorList>
    </citation>
    <scope>NUCLEOTIDE SEQUENCE [LARGE SCALE GENOMIC DNA]</scope>
    <source>
        <strain evidence="3">ATCC 19189 / JCM 8958 / 23</strain>
    </source>
</reference>
<evidence type="ECO:0000313" key="2">
    <source>
        <dbReference type="EMBL" id="ADE81941.1"/>
    </source>
</evidence>
<dbReference type="AlphaFoldDB" id="D5EXR1"/>
<gene>
    <name evidence="2" type="ordered locus">PRU_0522</name>
</gene>
<dbReference type="KEGG" id="pru:PRU_0522"/>
<evidence type="ECO:0000313" key="3">
    <source>
        <dbReference type="Proteomes" id="UP000000927"/>
    </source>
</evidence>
<protein>
    <submittedName>
        <fullName evidence="2">Uncharacterized protein</fullName>
    </submittedName>
</protein>
<feature type="region of interest" description="Disordered" evidence="1">
    <location>
        <begin position="1"/>
        <end position="32"/>
    </location>
</feature>
<organism evidence="2 3">
    <name type="scientific">Xylanibacter ruminicola (strain ATCC 19189 / DSM 19721 / CIP 105475 / JCM 8958 / 23)</name>
    <name type="common">Prevotella ruminicola</name>
    <dbReference type="NCBI Taxonomy" id="264731"/>
    <lineage>
        <taxon>Bacteria</taxon>
        <taxon>Pseudomonadati</taxon>
        <taxon>Bacteroidota</taxon>
        <taxon>Bacteroidia</taxon>
        <taxon>Bacteroidales</taxon>
        <taxon>Prevotellaceae</taxon>
        <taxon>Xylanibacter</taxon>
    </lineage>
</organism>
<dbReference type="HOGENOM" id="CLU_3390799_0_0_10"/>
<dbReference type="Proteomes" id="UP000000927">
    <property type="component" value="Chromosome"/>
</dbReference>
<keyword evidence="3" id="KW-1185">Reference proteome</keyword>
<proteinExistence type="predicted"/>
<accession>D5EXR1</accession>
<name>D5EXR1_XYLR2</name>